<feature type="region of interest" description="Disordered" evidence="1">
    <location>
        <begin position="18"/>
        <end position="42"/>
    </location>
</feature>
<evidence type="ECO:0008006" key="4">
    <source>
        <dbReference type="Google" id="ProtNLM"/>
    </source>
</evidence>
<proteinExistence type="predicted"/>
<evidence type="ECO:0000256" key="1">
    <source>
        <dbReference type="SAM" id="MobiDB-lite"/>
    </source>
</evidence>
<comment type="caution">
    <text evidence="2">The sequence shown here is derived from an EMBL/GenBank/DDBJ whole genome shotgun (WGS) entry which is preliminary data.</text>
</comment>
<dbReference type="AlphaFoldDB" id="A0A9P6HEK0"/>
<dbReference type="EMBL" id="WIUZ02000007">
    <property type="protein sequence ID" value="KAF9785520.1"/>
    <property type="molecule type" value="Genomic_DNA"/>
</dbReference>
<accession>A0A9P6HEK0</accession>
<reference evidence="2" key="1">
    <citation type="journal article" date="2020" name="Nat. Commun.">
        <title>Large-scale genome sequencing of mycorrhizal fungi provides insights into the early evolution of symbiotic traits.</title>
        <authorList>
            <person name="Miyauchi S."/>
            <person name="Kiss E."/>
            <person name="Kuo A."/>
            <person name="Drula E."/>
            <person name="Kohler A."/>
            <person name="Sanchez-Garcia M."/>
            <person name="Morin E."/>
            <person name="Andreopoulos B."/>
            <person name="Barry K.W."/>
            <person name="Bonito G."/>
            <person name="Buee M."/>
            <person name="Carver A."/>
            <person name="Chen C."/>
            <person name="Cichocki N."/>
            <person name="Clum A."/>
            <person name="Culley D."/>
            <person name="Crous P.W."/>
            <person name="Fauchery L."/>
            <person name="Girlanda M."/>
            <person name="Hayes R.D."/>
            <person name="Keri Z."/>
            <person name="LaButti K."/>
            <person name="Lipzen A."/>
            <person name="Lombard V."/>
            <person name="Magnuson J."/>
            <person name="Maillard F."/>
            <person name="Murat C."/>
            <person name="Nolan M."/>
            <person name="Ohm R.A."/>
            <person name="Pangilinan J."/>
            <person name="Pereira M.F."/>
            <person name="Perotto S."/>
            <person name="Peter M."/>
            <person name="Pfister S."/>
            <person name="Riley R."/>
            <person name="Sitrit Y."/>
            <person name="Stielow J.B."/>
            <person name="Szollosi G."/>
            <person name="Zifcakova L."/>
            <person name="Stursova M."/>
            <person name="Spatafora J.W."/>
            <person name="Tedersoo L."/>
            <person name="Vaario L.M."/>
            <person name="Yamada A."/>
            <person name="Yan M."/>
            <person name="Wang P."/>
            <person name="Xu J."/>
            <person name="Bruns T."/>
            <person name="Baldrian P."/>
            <person name="Vilgalys R."/>
            <person name="Dunand C."/>
            <person name="Henrissat B."/>
            <person name="Grigoriev I.V."/>
            <person name="Hibbett D."/>
            <person name="Nagy L.G."/>
            <person name="Martin F.M."/>
        </authorList>
    </citation>
    <scope>NUCLEOTIDE SEQUENCE</scope>
    <source>
        <strain evidence="2">UH-Tt-Lm1</strain>
    </source>
</reference>
<dbReference type="Proteomes" id="UP000736335">
    <property type="component" value="Unassembled WGS sequence"/>
</dbReference>
<protein>
    <recommendedName>
        <fullName evidence="4">F-box domain-containing protein</fullName>
    </recommendedName>
</protein>
<name>A0A9P6HEK0_9AGAM</name>
<sequence length="443" mass="49564">MPSFGRMIRFLRSLRRLRSSKPPPVAPPASSESAEHSSGGISEPAADLGSVLANYLGGFRDLPLEIVDEILEHLADDRSALGACSLTCKALCRSSRPIIHRRIFVVGLGGSRTTGEQDKQAANIARFRTLLAATECGLAHYARDLTIRMGTTFVPENLQPFLLQFQTFARLNSLTLHNFNPTPFLPAFEQYFGHLAQQIRSFSFIYPSGTRSDMISFISRFPNLDDLKFCSFPRLHSEEFNAHSVQTSPTLRGTLQVESIRAGGDDFLGCLTRLPSGLRFRSIEFHRCTGIDPNIVIRECSSTIQHLTHVTHIAHTLPSLDLSACSHLQVFEVRIDFTVFNFHEFTMWLVLTIGTIASPEFHSFILVVQDAHCPKLFGERHPQSALSLVDLTLWNLSQLTGMKMIVRERILRSSFRNEVEQAFPLMTSVGGLEFQLGPPPCFF</sequence>
<keyword evidence="3" id="KW-1185">Reference proteome</keyword>
<organism evidence="2 3">
    <name type="scientific">Thelephora terrestris</name>
    <dbReference type="NCBI Taxonomy" id="56493"/>
    <lineage>
        <taxon>Eukaryota</taxon>
        <taxon>Fungi</taxon>
        <taxon>Dikarya</taxon>
        <taxon>Basidiomycota</taxon>
        <taxon>Agaricomycotina</taxon>
        <taxon>Agaricomycetes</taxon>
        <taxon>Thelephorales</taxon>
        <taxon>Thelephoraceae</taxon>
        <taxon>Thelephora</taxon>
    </lineage>
</organism>
<dbReference type="OrthoDB" id="2751422at2759"/>
<feature type="compositionally biased region" description="Low complexity" evidence="1">
    <location>
        <begin position="28"/>
        <end position="42"/>
    </location>
</feature>
<evidence type="ECO:0000313" key="2">
    <source>
        <dbReference type="EMBL" id="KAF9785520.1"/>
    </source>
</evidence>
<gene>
    <name evidence="2" type="ORF">BJ322DRAFT_836537</name>
</gene>
<evidence type="ECO:0000313" key="3">
    <source>
        <dbReference type="Proteomes" id="UP000736335"/>
    </source>
</evidence>
<reference evidence="2" key="2">
    <citation type="submission" date="2020-11" db="EMBL/GenBank/DDBJ databases">
        <authorList>
            <consortium name="DOE Joint Genome Institute"/>
            <person name="Kuo A."/>
            <person name="Miyauchi S."/>
            <person name="Kiss E."/>
            <person name="Drula E."/>
            <person name="Kohler A."/>
            <person name="Sanchez-Garcia M."/>
            <person name="Andreopoulos B."/>
            <person name="Barry K.W."/>
            <person name="Bonito G."/>
            <person name="Buee M."/>
            <person name="Carver A."/>
            <person name="Chen C."/>
            <person name="Cichocki N."/>
            <person name="Clum A."/>
            <person name="Culley D."/>
            <person name="Crous P.W."/>
            <person name="Fauchery L."/>
            <person name="Girlanda M."/>
            <person name="Hayes R."/>
            <person name="Keri Z."/>
            <person name="Labutti K."/>
            <person name="Lipzen A."/>
            <person name="Lombard V."/>
            <person name="Magnuson J."/>
            <person name="Maillard F."/>
            <person name="Morin E."/>
            <person name="Murat C."/>
            <person name="Nolan M."/>
            <person name="Ohm R."/>
            <person name="Pangilinan J."/>
            <person name="Pereira M."/>
            <person name="Perotto S."/>
            <person name="Peter M."/>
            <person name="Riley R."/>
            <person name="Sitrit Y."/>
            <person name="Stielow B."/>
            <person name="Szollosi G."/>
            <person name="Zifcakova L."/>
            <person name="Stursova M."/>
            <person name="Spatafora J.W."/>
            <person name="Tedersoo L."/>
            <person name="Vaario L.-M."/>
            <person name="Yamada A."/>
            <person name="Yan M."/>
            <person name="Wang P."/>
            <person name="Xu J."/>
            <person name="Bruns T."/>
            <person name="Baldrian P."/>
            <person name="Vilgalys R."/>
            <person name="Henrissat B."/>
            <person name="Grigoriev I.V."/>
            <person name="Hibbett D."/>
            <person name="Nagy L.G."/>
            <person name="Martin F.M."/>
        </authorList>
    </citation>
    <scope>NUCLEOTIDE SEQUENCE</scope>
    <source>
        <strain evidence="2">UH-Tt-Lm1</strain>
    </source>
</reference>